<evidence type="ECO:0000313" key="3">
    <source>
        <dbReference type="Proteomes" id="UP001286313"/>
    </source>
</evidence>
<dbReference type="EMBL" id="JAWQEG010002952">
    <property type="protein sequence ID" value="KAK3868725.1"/>
    <property type="molecule type" value="Genomic_DNA"/>
</dbReference>
<dbReference type="PANTHER" id="PTHR16317">
    <property type="entry name" value="INTEGRIN ALPHA REPEAT DOMAIN-CONTAINING"/>
    <property type="match status" value="1"/>
</dbReference>
<sequence>MKVASFVNYLEFEFEGTVNKNAVVLGDVDNDGLNELIIGNENGLLAVFKDENPRPVCVATDLGMISAIAVGDVFNLGSNSLIVVTGCGQCYLYDFEGEMLGRFEGEAPGGRSPEKQTKRILTPTHTQRIPSNAKMVLVGDVNGDSVAEVVVCLTDRVVRTYRWVPTGAQLGGRPRGKLVGLNKWELGDQIGGITFNKCRDGSPSLLVAQPGGTYFKVQPAGEDSQLDPFDERSSERLTKMSLDYEPLASARLRNPNIHTEICGNIRLSKVRPGSTSSETDASEAHRSHPVRLSSNETDEYCQYQSPPACSTTQTTLPGDNNNTRTSAILPQSNNNNYIQSSAPPPQGQANSDNVRATTTLPQENMKKRPTTTPPRNNSDIQSNVNMGTRIQKREEDDERKKSESKTETRKGATKTGTKEPGSKSETKEGENKTETRVDEKVTETREDKGQKQYQLQQDNTTTLHHGYALATLDGTLMLVQEGRIQWNLQVDHQLFAVCALDVTGDGRDEVVACAWDGNTYIVCEGTDCVRFTFHQPVSAFTAGHYGIKERQVTCLVYVSFGTRVWVYHDLSVAPVVTRTLTDILQQYPRYHALLQRLPHSLHQSHPIALRHLHHYLLYGPFQ</sequence>
<reference evidence="2" key="1">
    <citation type="submission" date="2023-10" db="EMBL/GenBank/DDBJ databases">
        <title>Genome assemblies of two species of porcelain crab, Petrolisthes cinctipes and Petrolisthes manimaculis (Anomura: Porcellanidae).</title>
        <authorList>
            <person name="Angst P."/>
        </authorList>
    </citation>
    <scope>NUCLEOTIDE SEQUENCE</scope>
    <source>
        <strain evidence="2">PB745_01</strain>
        <tissue evidence="2">Gill</tissue>
    </source>
</reference>
<dbReference type="PANTHER" id="PTHR16317:SF1">
    <property type="entry name" value="KICSTOR COMPLEX PROTEIN ITFG2"/>
    <property type="match status" value="1"/>
</dbReference>
<feature type="compositionally biased region" description="Polar residues" evidence="1">
    <location>
        <begin position="302"/>
        <end position="362"/>
    </location>
</feature>
<accession>A0AAE1F722</accession>
<feature type="compositionally biased region" description="Basic and acidic residues" evidence="1">
    <location>
        <begin position="391"/>
        <end position="450"/>
    </location>
</feature>
<dbReference type="InterPro" id="IPR028994">
    <property type="entry name" value="Integrin_alpha_N"/>
</dbReference>
<evidence type="ECO:0000313" key="2">
    <source>
        <dbReference type="EMBL" id="KAK3868725.1"/>
    </source>
</evidence>
<proteinExistence type="predicted"/>
<dbReference type="Proteomes" id="UP001286313">
    <property type="component" value="Unassembled WGS sequence"/>
</dbReference>
<name>A0AAE1F722_PETCI</name>
<keyword evidence="3" id="KW-1185">Reference proteome</keyword>
<dbReference type="GO" id="GO:0032006">
    <property type="term" value="P:regulation of TOR signaling"/>
    <property type="evidence" value="ECO:0007669"/>
    <property type="project" value="TreeGrafter"/>
</dbReference>
<dbReference type="InterPro" id="IPR031793">
    <property type="entry name" value="KICSTOR_ITFG2"/>
</dbReference>
<gene>
    <name evidence="2" type="ORF">Pcinc_025893</name>
</gene>
<evidence type="ECO:0008006" key="4">
    <source>
        <dbReference type="Google" id="ProtNLM"/>
    </source>
</evidence>
<feature type="region of interest" description="Disordered" evidence="1">
    <location>
        <begin position="268"/>
        <end position="457"/>
    </location>
</feature>
<protein>
    <recommendedName>
        <fullName evidence="4">Integrin alpha FG-GAP repeat containing 2</fullName>
    </recommendedName>
</protein>
<dbReference type="Pfam" id="PF15907">
    <property type="entry name" value="Itfg2"/>
    <property type="match status" value="2"/>
</dbReference>
<dbReference type="SUPFAM" id="SSF69318">
    <property type="entry name" value="Integrin alpha N-terminal domain"/>
    <property type="match status" value="1"/>
</dbReference>
<comment type="caution">
    <text evidence="2">The sequence shown here is derived from an EMBL/GenBank/DDBJ whole genome shotgun (WGS) entry which is preliminary data.</text>
</comment>
<organism evidence="2 3">
    <name type="scientific">Petrolisthes cinctipes</name>
    <name type="common">Flat porcelain crab</name>
    <dbReference type="NCBI Taxonomy" id="88211"/>
    <lineage>
        <taxon>Eukaryota</taxon>
        <taxon>Metazoa</taxon>
        <taxon>Ecdysozoa</taxon>
        <taxon>Arthropoda</taxon>
        <taxon>Crustacea</taxon>
        <taxon>Multicrustacea</taxon>
        <taxon>Malacostraca</taxon>
        <taxon>Eumalacostraca</taxon>
        <taxon>Eucarida</taxon>
        <taxon>Decapoda</taxon>
        <taxon>Pleocyemata</taxon>
        <taxon>Anomura</taxon>
        <taxon>Galatheoidea</taxon>
        <taxon>Porcellanidae</taxon>
        <taxon>Petrolisthes</taxon>
    </lineage>
</organism>
<feature type="compositionally biased region" description="Polar residues" evidence="1">
    <location>
        <begin position="373"/>
        <end position="388"/>
    </location>
</feature>
<evidence type="ECO:0000256" key="1">
    <source>
        <dbReference type="SAM" id="MobiDB-lite"/>
    </source>
</evidence>
<dbReference type="AlphaFoldDB" id="A0AAE1F722"/>